<dbReference type="Proteomes" id="UP000286576">
    <property type="component" value="Unassembled WGS sequence"/>
</dbReference>
<evidence type="ECO:0000313" key="1">
    <source>
        <dbReference type="EMBL" id="RIV86565.1"/>
    </source>
</evidence>
<sequence>MLDKRLVTLPLATLALQGCIARTAVDIVTAPVRAGAQVADWATTSQDEADRERGREIRRREERLGELHEDLADLEEDCLDGDDGACRKAVETRREIAAIIPTVPVEPERD</sequence>
<dbReference type="OrthoDB" id="7428913at2"/>
<organism evidence="1 2">
    <name type="scientific">Aurantiacibacter zhengii</name>
    <dbReference type="NCBI Taxonomy" id="2307003"/>
    <lineage>
        <taxon>Bacteria</taxon>
        <taxon>Pseudomonadati</taxon>
        <taxon>Pseudomonadota</taxon>
        <taxon>Alphaproteobacteria</taxon>
        <taxon>Sphingomonadales</taxon>
        <taxon>Erythrobacteraceae</taxon>
        <taxon>Aurantiacibacter</taxon>
    </lineage>
</organism>
<protein>
    <submittedName>
        <fullName evidence="1">Uncharacterized protein</fullName>
    </submittedName>
</protein>
<proteinExistence type="predicted"/>
<dbReference type="PROSITE" id="PS51257">
    <property type="entry name" value="PROKAR_LIPOPROTEIN"/>
    <property type="match status" value="1"/>
</dbReference>
<dbReference type="AlphaFoldDB" id="A0A418NSG2"/>
<dbReference type="EMBL" id="QXFL01000003">
    <property type="protein sequence ID" value="RIV86565.1"/>
    <property type="molecule type" value="Genomic_DNA"/>
</dbReference>
<name>A0A418NSG2_9SPHN</name>
<accession>A0A418NSG2</accession>
<comment type="caution">
    <text evidence="1">The sequence shown here is derived from an EMBL/GenBank/DDBJ whole genome shotgun (WGS) entry which is preliminary data.</text>
</comment>
<keyword evidence="2" id="KW-1185">Reference proteome</keyword>
<reference evidence="1 2" key="1">
    <citation type="submission" date="2018-08" db="EMBL/GenBank/DDBJ databases">
        <title>Erythrobacter zhengii sp.nov., a bacterium isolated from deep-sea sediment.</title>
        <authorList>
            <person name="Fang C."/>
            <person name="Wu Y.-H."/>
            <person name="Sun C."/>
            <person name="Wang H."/>
            <person name="Cheng H."/>
            <person name="Meng F.-X."/>
            <person name="Wang C.-S."/>
            <person name="Xu X.-W."/>
        </authorList>
    </citation>
    <scope>NUCLEOTIDE SEQUENCE [LARGE SCALE GENOMIC DNA]</scope>
    <source>
        <strain evidence="1 2">V18</strain>
    </source>
</reference>
<evidence type="ECO:0000313" key="2">
    <source>
        <dbReference type="Proteomes" id="UP000286576"/>
    </source>
</evidence>
<gene>
    <name evidence="1" type="ORF">D2V07_07535</name>
</gene>